<evidence type="ECO:0000313" key="4">
    <source>
        <dbReference type="Proteomes" id="UP000655523"/>
    </source>
</evidence>
<dbReference type="Proteomes" id="UP000655523">
    <property type="component" value="Unassembled WGS sequence"/>
</dbReference>
<dbReference type="InterPro" id="IPR012337">
    <property type="entry name" value="RNaseH-like_sf"/>
</dbReference>
<dbReference type="GO" id="GO:0003676">
    <property type="term" value="F:nucleic acid binding"/>
    <property type="evidence" value="ECO:0007669"/>
    <property type="project" value="InterPro"/>
</dbReference>
<dbReference type="Gene3D" id="3.30.420.10">
    <property type="entry name" value="Ribonuclease H-like superfamily/Ribonuclease H"/>
    <property type="match status" value="1"/>
</dbReference>
<dbReference type="AlphaFoldDB" id="A0A972NYS4"/>
<comment type="caution">
    <text evidence="3">The sequence shown here is derived from an EMBL/GenBank/DDBJ whole genome shotgun (WGS) entry which is preliminary data.</text>
</comment>
<protein>
    <submittedName>
        <fullName evidence="3">DDE-type integrase/transposase/recombinase</fullName>
    </submittedName>
</protein>
<dbReference type="GO" id="GO:0015074">
    <property type="term" value="P:DNA integration"/>
    <property type="evidence" value="ECO:0007669"/>
    <property type="project" value="InterPro"/>
</dbReference>
<dbReference type="RefSeq" id="WP_172178776.1">
    <property type="nucleotide sequence ID" value="NZ_WOEZ01000312.1"/>
</dbReference>
<keyword evidence="4" id="KW-1185">Reference proteome</keyword>
<feature type="region of interest" description="Disordered" evidence="1">
    <location>
        <begin position="681"/>
        <end position="710"/>
    </location>
</feature>
<gene>
    <name evidence="3" type="ORF">GNZ13_49380</name>
</gene>
<dbReference type="InterPro" id="IPR036397">
    <property type="entry name" value="RNaseH_sf"/>
</dbReference>
<name>A0A972NYS4_9BURK</name>
<accession>A0A972NYS4</accession>
<reference evidence="3 4" key="1">
    <citation type="submission" date="2019-11" db="EMBL/GenBank/DDBJ databases">
        <title>Metabolism of dissolved organic matter in forest soils.</title>
        <authorList>
            <person name="Cyle K.T."/>
            <person name="Wilhelm R.C."/>
            <person name="Martinez C.E."/>
        </authorList>
    </citation>
    <scope>NUCLEOTIDE SEQUENCE [LARGE SCALE GENOMIC DNA]</scope>
    <source>
        <strain evidence="3 4">5N</strain>
    </source>
</reference>
<evidence type="ECO:0000256" key="1">
    <source>
        <dbReference type="SAM" id="MobiDB-lite"/>
    </source>
</evidence>
<feature type="domain" description="Integrase catalytic" evidence="2">
    <location>
        <begin position="292"/>
        <end position="508"/>
    </location>
</feature>
<dbReference type="InterPro" id="IPR015378">
    <property type="entry name" value="Transposase-like_Mu_C"/>
</dbReference>
<feature type="compositionally biased region" description="Low complexity" evidence="1">
    <location>
        <begin position="696"/>
        <end position="708"/>
    </location>
</feature>
<dbReference type="InterPro" id="IPR001584">
    <property type="entry name" value="Integrase_cat-core"/>
</dbReference>
<proteinExistence type="predicted"/>
<dbReference type="PROSITE" id="PS50994">
    <property type="entry name" value="INTEGRASE"/>
    <property type="match status" value="1"/>
</dbReference>
<feature type="region of interest" description="Disordered" evidence="1">
    <location>
        <begin position="165"/>
        <end position="184"/>
    </location>
</feature>
<feature type="compositionally biased region" description="Basic residues" evidence="1">
    <location>
        <begin position="173"/>
        <end position="182"/>
    </location>
</feature>
<organism evidence="3 4">
    <name type="scientific">Paraburkholderia elongata</name>
    <dbReference type="NCBI Taxonomy" id="2675747"/>
    <lineage>
        <taxon>Bacteria</taxon>
        <taxon>Pseudomonadati</taxon>
        <taxon>Pseudomonadota</taxon>
        <taxon>Betaproteobacteria</taxon>
        <taxon>Burkholderiales</taxon>
        <taxon>Burkholderiaceae</taxon>
        <taxon>Paraburkholderia</taxon>
    </lineage>
</organism>
<sequence length="735" mass="82925">MDNTTAILNTVIEALSDQLPFEGMARILWIDEHAGLTTFITIAETPRKPWIVASEDVQMWLLRGDARRSEFRLPAYMLRVEEDIPEGERVLRDRNWERIAGLVDTAVPGEIFVAGAMGALVALHAEATAAQRKTLYRLLYRYWTFGQIRNALLPDYENVGAPGKPRVFSTGKRPGRPPKHLAKSGERCGKILGDDDKGFIKIGYSLYRNNEVASVTDAYHRTLRRFYVEEHVVPGGSADDLTLKPLDQLPSLRQFSYWGRKAFDDLTILRSRAGERRWQKDHRGLTGRANDGVYGPCHRFEIDATIADIYLVSRYNRNWVIGRPVIYVVVDVFSTMIVGIFVGLEGPGWNGARHALFNAFTDKVAFCRTYGIEIEASAWPSHHLPQELMADRGEMLGQAAEGIVSGLGIDIAIAPPFRPDWKAIVESRFRLLNKTSQIHWIPGAVRERIAERGERDYRLDAVLDLAEFTNIMISSVLHYNYHSRRPDRLTADMIREGLEPSPVNLWRWGIENGLAAPNTQPDDLVYLHLLPRDTASIQRGGICFKGMYYTCAYAIQQNWFARARKDGRRSVTVWYDPNDTAHVWLQDDLRNFVRCDLLASEKRVAQRRLEEVLDMLDMIGKPTAENTYATLNDKIRLDAHIGAVVEQAQFEKRAAQPATPVPVSRQAADIKTHRAFERAAEQRRSVVTSPVAEQHTTSSSATAPPSSSVVEAYAGERGGEVLSLLGRLRNKGNRP</sequence>
<dbReference type="Pfam" id="PF09299">
    <property type="entry name" value="Mu-transpos_C"/>
    <property type="match status" value="1"/>
</dbReference>
<evidence type="ECO:0000259" key="2">
    <source>
        <dbReference type="PROSITE" id="PS50994"/>
    </source>
</evidence>
<evidence type="ECO:0000313" key="3">
    <source>
        <dbReference type="EMBL" id="NPT62316.1"/>
    </source>
</evidence>
<dbReference type="SUPFAM" id="SSF53098">
    <property type="entry name" value="Ribonuclease H-like"/>
    <property type="match status" value="1"/>
</dbReference>
<dbReference type="EMBL" id="WOEZ01000312">
    <property type="protein sequence ID" value="NPT62316.1"/>
    <property type="molecule type" value="Genomic_DNA"/>
</dbReference>